<dbReference type="GO" id="GO:0051287">
    <property type="term" value="F:NAD binding"/>
    <property type="evidence" value="ECO:0007669"/>
    <property type="project" value="UniProtKB-ARBA"/>
</dbReference>
<proteinExistence type="inferred from homology"/>
<dbReference type="GO" id="GO:0005737">
    <property type="term" value="C:cytoplasm"/>
    <property type="evidence" value="ECO:0007669"/>
    <property type="project" value="UniProtKB-SubCell"/>
</dbReference>
<comment type="similarity">
    <text evidence="6">Belongs to the NAD kinase family.</text>
</comment>
<dbReference type="Proteomes" id="UP000272400">
    <property type="component" value="Unassembled WGS sequence"/>
</dbReference>
<feature type="binding site" evidence="6">
    <location>
        <begin position="143"/>
        <end position="144"/>
    </location>
    <ligand>
        <name>NAD(+)</name>
        <dbReference type="ChEBI" id="CHEBI:57540"/>
    </ligand>
</feature>
<dbReference type="SUPFAM" id="SSF111331">
    <property type="entry name" value="NAD kinase/diacylglycerol kinase-like"/>
    <property type="match status" value="1"/>
</dbReference>
<reference evidence="7 8" key="1">
    <citation type="submission" date="2018-11" db="EMBL/GenBank/DDBJ databases">
        <title>Sequencing the genomes of 1000 actinobacteria strains.</title>
        <authorList>
            <person name="Klenk H.-P."/>
        </authorList>
    </citation>
    <scope>NUCLEOTIDE SEQUENCE [LARGE SCALE GENOMIC DNA]</scope>
    <source>
        <strain evidence="7 8">DSM 44254</strain>
    </source>
</reference>
<sequence length="324" mass="33250">MGSGGSAVGLVLHPTRQVGGSVETIMAFARANAVRVLVREGDRGRVPEGVGVVSDADFVAGVDAVVALGGDGTMLGAMRLLIDRPVPVLGVNHGDLGFLVEVTPAGLPSALARLTEGDFTIERHACLEVGPDDAAISTRFGFNDVVLGRPGRGGAVSLDLAVNGLRYGYYRGDAVVVSTPTGSTAYNYAAGGPVLSPSCDAVVITPVAPMSGISRPVVLGAQDRIRFTVAADGTPVVVDVDGVPSGELGHGAPLTIGSRPEAADVVRLSTAEHAGRSRIKLSLLDLPLRPDQLLDLIPPSLRRDVESLHTEEADPTPDAADPPT</sequence>
<comment type="function">
    <text evidence="6">Involved in the regulation of the intracellular balance of NAD and NADP, and is a key enzyme in the biosynthesis of NADP. Catalyzes specifically the phosphorylation on 2'-hydroxyl of the adenosine moiety of NAD to yield NADP.</text>
</comment>
<dbReference type="PANTHER" id="PTHR20275:SF0">
    <property type="entry name" value="NAD KINASE"/>
    <property type="match status" value="1"/>
</dbReference>
<feature type="binding site" evidence="6">
    <location>
        <position position="171"/>
    </location>
    <ligand>
        <name>NAD(+)</name>
        <dbReference type="ChEBI" id="CHEBI:57540"/>
    </ligand>
</feature>
<feature type="active site" description="Proton acceptor" evidence="6">
    <location>
        <position position="71"/>
    </location>
</feature>
<dbReference type="InterPro" id="IPR016064">
    <property type="entry name" value="NAD/diacylglycerol_kinase_sf"/>
</dbReference>
<evidence type="ECO:0000256" key="1">
    <source>
        <dbReference type="ARBA" id="ARBA00022679"/>
    </source>
</evidence>
<comment type="catalytic activity">
    <reaction evidence="5 6">
        <text>NAD(+) + ATP = ADP + NADP(+) + H(+)</text>
        <dbReference type="Rhea" id="RHEA:18629"/>
        <dbReference type="ChEBI" id="CHEBI:15378"/>
        <dbReference type="ChEBI" id="CHEBI:30616"/>
        <dbReference type="ChEBI" id="CHEBI:57540"/>
        <dbReference type="ChEBI" id="CHEBI:58349"/>
        <dbReference type="ChEBI" id="CHEBI:456216"/>
        <dbReference type="EC" id="2.7.1.23"/>
    </reaction>
</comment>
<dbReference type="EC" id="2.7.1.23" evidence="6"/>
<feature type="binding site" evidence="6">
    <location>
        <position position="208"/>
    </location>
    <ligand>
        <name>NAD(+)</name>
        <dbReference type="ChEBI" id="CHEBI:57540"/>
    </ligand>
</feature>
<gene>
    <name evidence="6" type="primary">nadK</name>
    <name evidence="7" type="ORF">EDD29_3215</name>
</gene>
<dbReference type="GO" id="GO:0003951">
    <property type="term" value="F:NAD+ kinase activity"/>
    <property type="evidence" value="ECO:0007669"/>
    <property type="project" value="UniProtKB-UniRule"/>
</dbReference>
<keyword evidence="8" id="KW-1185">Reference proteome</keyword>
<comment type="subcellular location">
    <subcellularLocation>
        <location evidence="6">Cytoplasm</location>
    </subcellularLocation>
</comment>
<dbReference type="GO" id="GO:0006002">
    <property type="term" value="P:fructose 6-phosphate metabolic process"/>
    <property type="evidence" value="ECO:0007669"/>
    <property type="project" value="InterPro"/>
</dbReference>
<keyword evidence="3 6" id="KW-0521">NADP</keyword>
<name>A0A3N1CY63_9ACTN</name>
<feature type="binding site" evidence="6">
    <location>
        <begin position="71"/>
        <end position="72"/>
    </location>
    <ligand>
        <name>NAD(+)</name>
        <dbReference type="ChEBI" id="CHEBI:57540"/>
    </ligand>
</feature>
<keyword evidence="6" id="KW-0963">Cytoplasm</keyword>
<accession>A0A3N1CY63</accession>
<dbReference type="GO" id="GO:0005524">
    <property type="term" value="F:ATP binding"/>
    <property type="evidence" value="ECO:0007669"/>
    <property type="project" value="UniProtKB-KW"/>
</dbReference>
<organism evidence="7 8">
    <name type="scientific">Actinocorallia herbida</name>
    <dbReference type="NCBI Taxonomy" id="58109"/>
    <lineage>
        <taxon>Bacteria</taxon>
        <taxon>Bacillati</taxon>
        <taxon>Actinomycetota</taxon>
        <taxon>Actinomycetes</taxon>
        <taxon>Streptosporangiales</taxon>
        <taxon>Thermomonosporaceae</taxon>
        <taxon>Actinocorallia</taxon>
    </lineage>
</organism>
<dbReference type="AlphaFoldDB" id="A0A3N1CY63"/>
<evidence type="ECO:0000256" key="5">
    <source>
        <dbReference type="ARBA" id="ARBA00047925"/>
    </source>
</evidence>
<evidence type="ECO:0000313" key="7">
    <source>
        <dbReference type="EMBL" id="ROO85668.1"/>
    </source>
</evidence>
<protein>
    <recommendedName>
        <fullName evidence="6">NAD kinase</fullName>
        <ecNumber evidence="6">2.7.1.23</ecNumber>
    </recommendedName>
    <alternativeName>
        <fullName evidence="6">ATP-dependent NAD kinase</fullName>
    </alternativeName>
</protein>
<dbReference type="RefSeq" id="WP_123665152.1">
    <property type="nucleotide sequence ID" value="NZ_RJKE01000001.1"/>
</dbReference>
<evidence type="ECO:0000313" key="8">
    <source>
        <dbReference type="Proteomes" id="UP000272400"/>
    </source>
</evidence>
<dbReference type="EMBL" id="RJKE01000001">
    <property type="protein sequence ID" value="ROO85668.1"/>
    <property type="molecule type" value="Genomic_DNA"/>
</dbReference>
<keyword evidence="6" id="KW-0067">ATP-binding</keyword>
<dbReference type="GO" id="GO:0046872">
    <property type="term" value="F:metal ion binding"/>
    <property type="evidence" value="ECO:0007669"/>
    <property type="project" value="UniProtKB-UniRule"/>
</dbReference>
<dbReference type="InterPro" id="IPR017438">
    <property type="entry name" value="ATP-NAD_kinase_N"/>
</dbReference>
<dbReference type="InterPro" id="IPR022953">
    <property type="entry name" value="ATP_PFK"/>
</dbReference>
<dbReference type="GO" id="GO:0019674">
    <property type="term" value="P:NAD+ metabolic process"/>
    <property type="evidence" value="ECO:0007669"/>
    <property type="project" value="InterPro"/>
</dbReference>
<keyword evidence="4 6" id="KW-0520">NAD</keyword>
<comment type="cofactor">
    <cofactor evidence="6">
        <name>a divalent metal cation</name>
        <dbReference type="ChEBI" id="CHEBI:60240"/>
    </cofactor>
</comment>
<dbReference type="InterPro" id="IPR017437">
    <property type="entry name" value="ATP-NAD_kinase_PpnK-typ_C"/>
</dbReference>
<dbReference type="Pfam" id="PF20143">
    <property type="entry name" value="NAD_kinase_C"/>
    <property type="match status" value="1"/>
</dbReference>
<feature type="binding site" evidence="6">
    <location>
        <position position="173"/>
    </location>
    <ligand>
        <name>NAD(+)</name>
        <dbReference type="ChEBI" id="CHEBI:57540"/>
    </ligand>
</feature>
<dbReference type="GO" id="GO:0006741">
    <property type="term" value="P:NADP+ biosynthetic process"/>
    <property type="evidence" value="ECO:0007669"/>
    <property type="project" value="UniProtKB-UniRule"/>
</dbReference>
<evidence type="ECO:0000256" key="2">
    <source>
        <dbReference type="ARBA" id="ARBA00022777"/>
    </source>
</evidence>
<evidence type="ECO:0000256" key="3">
    <source>
        <dbReference type="ARBA" id="ARBA00022857"/>
    </source>
</evidence>
<dbReference type="OrthoDB" id="9774737at2"/>
<comment type="caution">
    <text evidence="7">The sequence shown here is derived from an EMBL/GenBank/DDBJ whole genome shotgun (WGS) entry which is preliminary data.</text>
</comment>
<dbReference type="Gene3D" id="2.60.200.30">
    <property type="entry name" value="Probable inorganic polyphosphate/atp-NAD kinase, domain 2"/>
    <property type="match status" value="1"/>
</dbReference>
<keyword evidence="6" id="KW-0547">Nucleotide-binding</keyword>
<dbReference type="GO" id="GO:0003872">
    <property type="term" value="F:6-phosphofructokinase activity"/>
    <property type="evidence" value="ECO:0007669"/>
    <property type="project" value="InterPro"/>
</dbReference>
<dbReference type="Gene3D" id="3.40.50.10330">
    <property type="entry name" value="Probable inorganic polyphosphate/atp-NAD kinase, domain 1"/>
    <property type="match status" value="1"/>
</dbReference>
<evidence type="ECO:0000256" key="4">
    <source>
        <dbReference type="ARBA" id="ARBA00023027"/>
    </source>
</evidence>
<keyword evidence="1 6" id="KW-0808">Transferase</keyword>
<evidence type="ECO:0000256" key="6">
    <source>
        <dbReference type="HAMAP-Rule" id="MF_00361"/>
    </source>
</evidence>
<comment type="caution">
    <text evidence="6">Lacks conserved residue(s) required for the propagation of feature annotation.</text>
</comment>
<dbReference type="Pfam" id="PF01513">
    <property type="entry name" value="NAD_kinase"/>
    <property type="match status" value="1"/>
</dbReference>
<dbReference type="PRINTS" id="PR00476">
    <property type="entry name" value="PHFRCTKINASE"/>
</dbReference>
<keyword evidence="2 6" id="KW-0418">Kinase</keyword>
<dbReference type="PANTHER" id="PTHR20275">
    <property type="entry name" value="NAD KINASE"/>
    <property type="match status" value="1"/>
</dbReference>
<dbReference type="HAMAP" id="MF_00361">
    <property type="entry name" value="NAD_kinase"/>
    <property type="match status" value="1"/>
</dbReference>
<dbReference type="InterPro" id="IPR002504">
    <property type="entry name" value="NADK"/>
</dbReference>